<dbReference type="Pfam" id="PF13454">
    <property type="entry name" value="NAD_binding_9"/>
    <property type="match status" value="1"/>
</dbReference>
<evidence type="ECO:0000259" key="1">
    <source>
        <dbReference type="Pfam" id="PF13454"/>
    </source>
</evidence>
<dbReference type="AlphaFoldDB" id="A0A4Y8W9M5"/>
<dbReference type="InterPro" id="IPR052189">
    <property type="entry name" value="L-asp_N-monooxygenase_NS-form"/>
</dbReference>
<dbReference type="PANTHER" id="PTHR40254">
    <property type="entry name" value="BLR0577 PROTEIN"/>
    <property type="match status" value="1"/>
</dbReference>
<dbReference type="OrthoDB" id="9790219at2"/>
<organism evidence="2 3">
    <name type="scientific">Vibrio ouci</name>
    <dbReference type="NCBI Taxonomy" id="2499078"/>
    <lineage>
        <taxon>Bacteria</taxon>
        <taxon>Pseudomonadati</taxon>
        <taxon>Pseudomonadota</taxon>
        <taxon>Gammaproteobacteria</taxon>
        <taxon>Vibrionales</taxon>
        <taxon>Vibrionaceae</taxon>
        <taxon>Vibrio</taxon>
    </lineage>
</organism>
<accession>A0A4Y8W9M5</accession>
<protein>
    <recommendedName>
        <fullName evidence="1">FAD-dependent urate hydroxylase HpyO/Asp monooxygenase CreE-like FAD/NAD(P)-binding domain-containing protein</fullName>
    </recommendedName>
</protein>
<evidence type="ECO:0000313" key="2">
    <source>
        <dbReference type="EMBL" id="TFH89323.1"/>
    </source>
</evidence>
<name>A0A4Y8W9M5_9VIBR</name>
<dbReference type="EMBL" id="SATR01000080">
    <property type="protein sequence ID" value="TFH89323.1"/>
    <property type="molecule type" value="Genomic_DNA"/>
</dbReference>
<dbReference type="PANTHER" id="PTHR40254:SF1">
    <property type="entry name" value="BLR0577 PROTEIN"/>
    <property type="match status" value="1"/>
</dbReference>
<dbReference type="InterPro" id="IPR038732">
    <property type="entry name" value="HpyO/CreE_NAD-binding"/>
</dbReference>
<comment type="caution">
    <text evidence="2">The sequence shown here is derived from an EMBL/GenBank/DDBJ whole genome shotgun (WGS) entry which is preliminary data.</text>
</comment>
<sequence length="422" mass="47674">MKTIGIIGSGAGCVAVLKNLCQKYVRHLKIKIFSEDHTQIGYAYKYAPDCFIMNTRLDSLTQFDEVIPLQTWLQSCSETFSDDDYIPRYIYGRYLQAVKDELVTQIQDHGGSVELFEAADYIDDLGNIISKEVTYEVDTAIVSIGFGHDLLNDDLLSAIKNCDTSKPIRIFGSGLSAIDLILYAHDIHPNASIECISPSGRFPRVRSQFKAGEGSLFEGLKAGEFGMNDVISRFNDLLNNDIERSIIYDEKFSLIDEIDYCESTIPEWQKILYSSTLDYCKVYQSFDEENQKLAHELRFKIIENRAMFPLKNARKLSKLLNDKQLSISKGYYSSESGDSNDFLAFNTAKMTPFLMLSQLPKHPIAGVDVDEHCKVRDSRNIYCLGPLTNGSRFFTEATSITVRDASILVEHILSVRGLTHND</sequence>
<keyword evidence="3" id="KW-1185">Reference proteome</keyword>
<feature type="domain" description="FAD-dependent urate hydroxylase HpyO/Asp monooxygenase CreE-like FAD/NAD(P)-binding" evidence="1">
    <location>
        <begin position="6"/>
        <end position="109"/>
    </location>
</feature>
<evidence type="ECO:0000313" key="3">
    <source>
        <dbReference type="Proteomes" id="UP000297753"/>
    </source>
</evidence>
<dbReference type="Proteomes" id="UP000297753">
    <property type="component" value="Unassembled WGS sequence"/>
</dbReference>
<reference evidence="2 3" key="1">
    <citation type="submission" date="2019-01" db="EMBL/GenBank/DDBJ databases">
        <title>Vibrio BEI176 sp. nov, a marine bacterium isolated from China: eastern marignal seas.</title>
        <authorList>
            <person name="Li B."/>
        </authorList>
    </citation>
    <scope>NUCLEOTIDE SEQUENCE [LARGE SCALE GENOMIC DNA]</scope>
    <source>
        <strain evidence="2 3">BEI176</strain>
    </source>
</reference>
<proteinExistence type="predicted"/>
<dbReference type="RefSeq" id="WP_134837495.1">
    <property type="nucleotide sequence ID" value="NZ_SATR01000080.1"/>
</dbReference>
<gene>
    <name evidence="2" type="ORF">ELS82_22850</name>
</gene>